<dbReference type="Pfam" id="PF00084">
    <property type="entry name" value="Sushi"/>
    <property type="match status" value="6"/>
</dbReference>
<evidence type="ECO:0000256" key="4">
    <source>
        <dbReference type="ARBA" id="ARBA00023157"/>
    </source>
</evidence>
<dbReference type="CDD" id="cd00033">
    <property type="entry name" value="CCP"/>
    <property type="match status" value="6"/>
</dbReference>
<evidence type="ECO:0000256" key="3">
    <source>
        <dbReference type="ARBA" id="ARBA00022737"/>
    </source>
</evidence>
<dbReference type="InterPro" id="IPR035976">
    <property type="entry name" value="Sushi/SCR/CCP_sf"/>
</dbReference>
<dbReference type="Pfam" id="PF18453">
    <property type="entry name" value="C4bp_oligo"/>
    <property type="match status" value="1"/>
</dbReference>
<evidence type="ECO:0000313" key="8">
    <source>
        <dbReference type="Ensembl" id="ENSUPAP00010020253.1"/>
    </source>
</evidence>
<dbReference type="Proteomes" id="UP000694417">
    <property type="component" value="Unplaced"/>
</dbReference>
<dbReference type="GeneTree" id="ENSGT00940000154640"/>
<keyword evidence="1 6" id="KW-0768">Sushi</keyword>
<dbReference type="Gene3D" id="2.20.28.230">
    <property type="match status" value="1"/>
</dbReference>
<proteinExistence type="predicted"/>
<accession>A0A8D2KKD5</accession>
<keyword evidence="4 6" id="KW-1015">Disulfide bond</keyword>
<dbReference type="AlphaFoldDB" id="A0A8D2KKD5"/>
<dbReference type="PROSITE" id="PS50923">
    <property type="entry name" value="SUSHI"/>
    <property type="match status" value="5"/>
</dbReference>
<feature type="disulfide bond" evidence="6">
    <location>
        <begin position="208"/>
        <end position="235"/>
    </location>
</feature>
<evidence type="ECO:0000259" key="7">
    <source>
        <dbReference type="PROSITE" id="PS50923"/>
    </source>
</evidence>
<keyword evidence="5" id="KW-0325">Glycoprotein</keyword>
<keyword evidence="3" id="KW-0677">Repeat</keyword>
<name>A0A8D2KKD5_UROPR</name>
<evidence type="ECO:0000256" key="5">
    <source>
        <dbReference type="ARBA" id="ARBA00023180"/>
    </source>
</evidence>
<evidence type="ECO:0000313" key="9">
    <source>
        <dbReference type="Proteomes" id="UP000694417"/>
    </source>
</evidence>
<organism evidence="8 9">
    <name type="scientific">Urocitellus parryii</name>
    <name type="common">Arctic ground squirrel</name>
    <name type="synonym">Spermophilus parryii</name>
    <dbReference type="NCBI Taxonomy" id="9999"/>
    <lineage>
        <taxon>Eukaryota</taxon>
        <taxon>Metazoa</taxon>
        <taxon>Chordata</taxon>
        <taxon>Craniata</taxon>
        <taxon>Vertebrata</taxon>
        <taxon>Euteleostomi</taxon>
        <taxon>Mammalia</taxon>
        <taxon>Eutheria</taxon>
        <taxon>Euarchontoglires</taxon>
        <taxon>Glires</taxon>
        <taxon>Rodentia</taxon>
        <taxon>Sciuromorpha</taxon>
        <taxon>Sciuridae</taxon>
        <taxon>Xerinae</taxon>
        <taxon>Marmotini</taxon>
        <taxon>Urocitellus</taxon>
    </lineage>
</organism>
<comment type="caution">
    <text evidence="6">Lacks conserved residue(s) required for the propagation of feature annotation.</text>
</comment>
<feature type="domain" description="Sushi" evidence="7">
    <location>
        <begin position="180"/>
        <end position="237"/>
    </location>
</feature>
<feature type="disulfide bond" evidence="6">
    <location>
        <begin position="434"/>
        <end position="461"/>
    </location>
</feature>
<keyword evidence="9" id="KW-1185">Reference proteome</keyword>
<dbReference type="InterPro" id="IPR051277">
    <property type="entry name" value="SEZ6_CSMD_C4BPB_Regulators"/>
</dbReference>
<dbReference type="PANTHER" id="PTHR45656">
    <property type="entry name" value="PROTEIN CBR-CLEC-78"/>
    <property type="match status" value="1"/>
</dbReference>
<sequence>MTSGSSLTAFLLEIFQQKNIKEAQIMSSRQSTTPHRLGMWKVFGSILVQLTLVTALLDTVLGDCGLPPKLQFASPLSQLYEPNFKAGTVLKYACHSGYRKVNSSRVTCGAYGAWIYNIFCIKKQCRNPGELTNGKVDVMTDFLFGSTIQFSCSKGYVLIGSTNSQCEVQGSEVEWSDPLPECPQIPKGIFISGFKPFYTHKDSIVVSCKKGYVLRGSNLIHCEAHNEWYPSVPTCELNGCSDLPEIPGAFLEKHIFAQKTQELFEIGTKLKYQCKPGHHAADELTVTCQQNLIWSTSKGCEKVCCPTPNLEKIKIVREKRDFTTVCAYISGDFIFYMCEEGYYTASSEGKSTCQEDGTWKPQIPECKPAHAKLLVATFTFPNLSYAVLMPFSEKTQESKYVSLLVLCPKPTIENGRLAREKDHYVAMENITIQCDFGYNVVGSQSITCSVNKTWYPEVPKCKKEVPEGCEQVIIGRKLMQCLPNAEEVKMALQIYKLSLQIERLEQEKDKCINAHRRKPVSFKVIYI</sequence>
<feature type="domain" description="Sushi" evidence="7">
    <location>
        <begin position="405"/>
        <end position="463"/>
    </location>
</feature>
<feature type="domain" description="Sushi" evidence="7">
    <location>
        <begin position="303"/>
        <end position="368"/>
    </location>
</feature>
<reference evidence="8" key="2">
    <citation type="submission" date="2025-09" db="UniProtKB">
        <authorList>
            <consortium name="Ensembl"/>
        </authorList>
    </citation>
    <scope>IDENTIFICATION</scope>
</reference>
<dbReference type="SMART" id="SM00032">
    <property type="entry name" value="CCP"/>
    <property type="match status" value="6"/>
</dbReference>
<dbReference type="Ensembl" id="ENSUPAT00010023037.1">
    <property type="protein sequence ID" value="ENSUPAP00010020253.1"/>
    <property type="gene ID" value="ENSUPAG00010015961.1"/>
</dbReference>
<dbReference type="PANTHER" id="PTHR45656:SF15">
    <property type="entry name" value="SUSHI DOMAIN-CONTAINING PROTEIN"/>
    <property type="match status" value="1"/>
</dbReference>
<feature type="domain" description="Sushi" evidence="7">
    <location>
        <begin position="238"/>
        <end position="302"/>
    </location>
</feature>
<dbReference type="Gene3D" id="1.20.5.3730">
    <property type="match status" value="1"/>
</dbReference>
<dbReference type="SUPFAM" id="SSF57535">
    <property type="entry name" value="Complement control module/SCR domain"/>
    <property type="match status" value="6"/>
</dbReference>
<dbReference type="Gene3D" id="2.10.70.10">
    <property type="entry name" value="Complement Module, domain 1"/>
    <property type="match status" value="5"/>
</dbReference>
<evidence type="ECO:0000256" key="1">
    <source>
        <dbReference type="ARBA" id="ARBA00022659"/>
    </source>
</evidence>
<evidence type="ECO:0000256" key="6">
    <source>
        <dbReference type="PROSITE-ProRule" id="PRU00302"/>
    </source>
</evidence>
<keyword evidence="2" id="KW-0732">Signal</keyword>
<feature type="domain" description="Sushi" evidence="7">
    <location>
        <begin position="62"/>
        <end position="122"/>
    </location>
</feature>
<protein>
    <recommendedName>
        <fullName evidence="7">Sushi domain-containing protein</fullName>
    </recommendedName>
</protein>
<dbReference type="InterPro" id="IPR000436">
    <property type="entry name" value="Sushi_SCR_CCP_dom"/>
</dbReference>
<dbReference type="FunFam" id="2.10.70.10:FF:000014">
    <property type="entry name" value="Membrane cofactor protein"/>
    <property type="match status" value="2"/>
</dbReference>
<dbReference type="InterPro" id="IPR040514">
    <property type="entry name" value="C4bp_oligo"/>
</dbReference>
<reference evidence="8" key="1">
    <citation type="submission" date="2025-08" db="UniProtKB">
        <authorList>
            <consortium name="Ensembl"/>
        </authorList>
    </citation>
    <scope>IDENTIFICATION</scope>
</reference>
<evidence type="ECO:0000256" key="2">
    <source>
        <dbReference type="ARBA" id="ARBA00022729"/>
    </source>
</evidence>
<dbReference type="FunFam" id="2.10.70.10:FF:000055">
    <property type="entry name" value="Complement decay-accelerating factor, GPI-anchored"/>
    <property type="match status" value="1"/>
</dbReference>